<accession>A0A2A4SK31</accession>
<reference evidence="2" key="1">
    <citation type="submission" date="2017-08" db="EMBL/GenBank/DDBJ databases">
        <title>A dynamic microbial community with high functional redundancy inhabits the cold, oxic subseafloor aquifer.</title>
        <authorList>
            <person name="Tully B.J."/>
            <person name="Wheat C.G."/>
            <person name="Glazer B.T."/>
            <person name="Huber J.A."/>
        </authorList>
    </citation>
    <scope>NUCLEOTIDE SEQUENCE [LARGE SCALE GENOMIC DNA]</scope>
</reference>
<protein>
    <submittedName>
        <fullName evidence="1">Uncharacterized protein</fullName>
    </submittedName>
</protein>
<evidence type="ECO:0000313" key="1">
    <source>
        <dbReference type="EMBL" id="PCI21558.1"/>
    </source>
</evidence>
<dbReference type="Proteomes" id="UP000218113">
    <property type="component" value="Unassembled WGS sequence"/>
</dbReference>
<gene>
    <name evidence="1" type="ORF">COB67_14030</name>
</gene>
<name>A0A2A4SK31_9DELT</name>
<sequence>MIPRTNFDSINFNPDTKELSIKSDEELILGPFDLNTIAVKLQVAESAEQLQTWIETAPIESFPTEGFELKIKFTGDNHNAQLSFGTLTDNCIASFNDNEIIAVKDKFHAFWIGADDIRNTFTTIPKGLLAMEQKIISFEIVNDFLILKYHSSINTN</sequence>
<dbReference type="AlphaFoldDB" id="A0A2A4SK31"/>
<proteinExistence type="predicted"/>
<dbReference type="EMBL" id="NVSR01000182">
    <property type="protein sequence ID" value="PCI21558.1"/>
    <property type="molecule type" value="Genomic_DNA"/>
</dbReference>
<evidence type="ECO:0000313" key="2">
    <source>
        <dbReference type="Proteomes" id="UP000218113"/>
    </source>
</evidence>
<organism evidence="1 2">
    <name type="scientific">SAR324 cluster bacterium</name>
    <dbReference type="NCBI Taxonomy" id="2024889"/>
    <lineage>
        <taxon>Bacteria</taxon>
        <taxon>Deltaproteobacteria</taxon>
        <taxon>SAR324 cluster</taxon>
    </lineage>
</organism>
<comment type="caution">
    <text evidence="1">The sequence shown here is derived from an EMBL/GenBank/DDBJ whole genome shotgun (WGS) entry which is preliminary data.</text>
</comment>